<dbReference type="InterPro" id="IPR029060">
    <property type="entry name" value="PIN-like_dom_sf"/>
</dbReference>
<evidence type="ECO:0000256" key="5">
    <source>
        <dbReference type="SAM" id="Phobius"/>
    </source>
</evidence>
<keyword evidence="4" id="KW-0460">Magnesium</keyword>
<dbReference type="EMBL" id="JADIMP010000050">
    <property type="protein sequence ID" value="MBO8441333.1"/>
    <property type="molecule type" value="Genomic_DNA"/>
</dbReference>
<reference evidence="7" key="1">
    <citation type="submission" date="2020-10" db="EMBL/GenBank/DDBJ databases">
        <authorList>
            <person name="Gilroy R."/>
        </authorList>
    </citation>
    <scope>NUCLEOTIDE SEQUENCE</scope>
    <source>
        <strain evidence="7">C6-149</strain>
    </source>
</reference>
<accession>A0A9D9H959</accession>
<keyword evidence="5" id="KW-1133">Transmembrane helix</keyword>
<evidence type="ECO:0000256" key="2">
    <source>
        <dbReference type="ARBA" id="ARBA00022722"/>
    </source>
</evidence>
<evidence type="ECO:0000313" key="8">
    <source>
        <dbReference type="Proteomes" id="UP000823614"/>
    </source>
</evidence>
<keyword evidence="5" id="KW-0472">Membrane</keyword>
<evidence type="ECO:0000256" key="1">
    <source>
        <dbReference type="ARBA" id="ARBA00001946"/>
    </source>
</evidence>
<keyword evidence="5" id="KW-0812">Transmembrane</keyword>
<reference evidence="7" key="2">
    <citation type="journal article" date="2021" name="PeerJ">
        <title>Extensive microbial diversity within the chicken gut microbiome revealed by metagenomics and culture.</title>
        <authorList>
            <person name="Gilroy R."/>
            <person name="Ravi A."/>
            <person name="Getino M."/>
            <person name="Pursley I."/>
            <person name="Horton D.L."/>
            <person name="Alikhan N.F."/>
            <person name="Baker D."/>
            <person name="Gharbi K."/>
            <person name="Hall N."/>
            <person name="Watson M."/>
            <person name="Adriaenssens E.M."/>
            <person name="Foster-Nyarko E."/>
            <person name="Jarju S."/>
            <person name="Secka A."/>
            <person name="Antonio M."/>
            <person name="Oren A."/>
            <person name="Chaudhuri R.R."/>
            <person name="La Ragione R."/>
            <person name="Hildebrand F."/>
            <person name="Pallen M.J."/>
        </authorList>
    </citation>
    <scope>NUCLEOTIDE SEQUENCE</scope>
    <source>
        <strain evidence="7">C6-149</strain>
    </source>
</reference>
<dbReference type="GO" id="GO:0004518">
    <property type="term" value="F:nuclease activity"/>
    <property type="evidence" value="ECO:0007669"/>
    <property type="project" value="UniProtKB-KW"/>
</dbReference>
<keyword evidence="2" id="KW-0540">Nuclease</keyword>
<protein>
    <submittedName>
        <fullName evidence="7">PIN/TRAM domain-containing protein</fullName>
    </submittedName>
</protein>
<evidence type="ECO:0000259" key="6">
    <source>
        <dbReference type="PROSITE" id="PS50926"/>
    </source>
</evidence>
<sequence>MKIHGKLKLNRKLIISILFVLSGLGLGFRFLPIFWNVIGLKKMHWLDNSLVNLIIGAVVFYIISLIIMKPLERWLDWLENTLFKQGPVYVLFGTLGVVLGLAIAFIISTALFSTSLLLTNTIIPIALMLLLGYVGFKVGTSRTEEWRRLFANGIRHHKNLNGENSNFYHYKILDTNVLIDGRIYDVIKTGFIEGTLLIPNFVLQELQYIADSGDDLKRERGRRGLDILHKMQKEKLMPIEIYENDFPKITEVDDKLLELAEQMHAEIITNDFNLGKVSKVRNVKILNLNKLAGAMKPRFVPGEQIKHVYIVKSGNERQQGIGYLDDGTMVVVEEGKKHLNEYLDVEVTSALQTEAGRMIFANIKKE</sequence>
<evidence type="ECO:0000256" key="3">
    <source>
        <dbReference type="ARBA" id="ARBA00022801"/>
    </source>
</evidence>
<evidence type="ECO:0000256" key="4">
    <source>
        <dbReference type="ARBA" id="ARBA00022842"/>
    </source>
</evidence>
<dbReference type="Pfam" id="PF01850">
    <property type="entry name" value="PIN"/>
    <property type="match status" value="1"/>
</dbReference>
<dbReference type="InterPro" id="IPR002792">
    <property type="entry name" value="TRAM_dom"/>
</dbReference>
<feature type="domain" description="TRAM" evidence="6">
    <location>
        <begin position="298"/>
        <end position="360"/>
    </location>
</feature>
<dbReference type="PROSITE" id="PS50926">
    <property type="entry name" value="TRAM"/>
    <property type="match status" value="1"/>
</dbReference>
<name>A0A9D9H959_9LACO</name>
<dbReference type="SMART" id="SM00670">
    <property type="entry name" value="PINc"/>
    <property type="match status" value="1"/>
</dbReference>
<dbReference type="Gene3D" id="3.40.50.1010">
    <property type="entry name" value="5'-nuclease"/>
    <property type="match status" value="1"/>
</dbReference>
<dbReference type="SUPFAM" id="SSF88723">
    <property type="entry name" value="PIN domain-like"/>
    <property type="match status" value="1"/>
</dbReference>
<feature type="transmembrane region" description="Helical" evidence="5">
    <location>
        <begin position="88"/>
        <end position="111"/>
    </location>
</feature>
<dbReference type="GO" id="GO:0016787">
    <property type="term" value="F:hydrolase activity"/>
    <property type="evidence" value="ECO:0007669"/>
    <property type="project" value="UniProtKB-KW"/>
</dbReference>
<organism evidence="7 8">
    <name type="scientific">Candidatus Gallilactobacillus intestinavium</name>
    <dbReference type="NCBI Taxonomy" id="2840838"/>
    <lineage>
        <taxon>Bacteria</taxon>
        <taxon>Bacillati</taxon>
        <taxon>Bacillota</taxon>
        <taxon>Bacilli</taxon>
        <taxon>Lactobacillales</taxon>
        <taxon>Lactobacillaceae</taxon>
        <taxon>Lactobacillaceae incertae sedis</taxon>
        <taxon>Candidatus Gallilactobacillus</taxon>
    </lineage>
</organism>
<dbReference type="PANTHER" id="PTHR11603:SF147">
    <property type="entry name" value="MEMBRANE PROTEIN"/>
    <property type="match status" value="1"/>
</dbReference>
<dbReference type="InterPro" id="IPR052041">
    <property type="entry name" value="Nucleic_acid_metab_PIN/TRAM"/>
</dbReference>
<comment type="caution">
    <text evidence="7">The sequence shown here is derived from an EMBL/GenBank/DDBJ whole genome shotgun (WGS) entry which is preliminary data.</text>
</comment>
<keyword evidence="3" id="KW-0378">Hydrolase</keyword>
<comment type="cofactor">
    <cofactor evidence="1">
        <name>Mg(2+)</name>
        <dbReference type="ChEBI" id="CHEBI:18420"/>
    </cofactor>
</comment>
<dbReference type="Proteomes" id="UP000823614">
    <property type="component" value="Unassembled WGS sequence"/>
</dbReference>
<proteinExistence type="predicted"/>
<dbReference type="InterPro" id="IPR002716">
    <property type="entry name" value="PIN_dom"/>
</dbReference>
<feature type="transmembrane region" description="Helical" evidence="5">
    <location>
        <begin position="12"/>
        <end position="38"/>
    </location>
</feature>
<dbReference type="PANTHER" id="PTHR11603">
    <property type="entry name" value="AAA FAMILY ATPASE"/>
    <property type="match status" value="1"/>
</dbReference>
<evidence type="ECO:0000313" key="7">
    <source>
        <dbReference type="EMBL" id="MBO8441333.1"/>
    </source>
</evidence>
<feature type="transmembrane region" description="Helical" evidence="5">
    <location>
        <begin position="117"/>
        <end position="136"/>
    </location>
</feature>
<feature type="transmembrane region" description="Helical" evidence="5">
    <location>
        <begin position="50"/>
        <end position="68"/>
    </location>
</feature>
<dbReference type="CDD" id="cd09877">
    <property type="entry name" value="PIN_YacL-like"/>
    <property type="match status" value="1"/>
</dbReference>
<gene>
    <name evidence="7" type="ORF">IAA89_02675</name>
</gene>
<dbReference type="AlphaFoldDB" id="A0A9D9H959"/>